<dbReference type="Gene3D" id="3.30.70.100">
    <property type="match status" value="1"/>
</dbReference>
<accession>A0ABN6M4T9</accession>
<dbReference type="Proteomes" id="UP000830055">
    <property type="component" value="Chromosome"/>
</dbReference>
<evidence type="ECO:0000313" key="4">
    <source>
        <dbReference type="Proteomes" id="UP000830055"/>
    </source>
</evidence>
<dbReference type="RefSeq" id="WP_284153975.1">
    <property type="nucleotide sequence ID" value="NZ_AP025516.1"/>
</dbReference>
<keyword evidence="1" id="KW-0479">Metal-binding</keyword>
<protein>
    <recommendedName>
        <fullName evidence="2">HMA domain-containing protein</fullName>
    </recommendedName>
</protein>
<proteinExistence type="predicted"/>
<dbReference type="InterPro" id="IPR000428">
    <property type="entry name" value="Cu-bd"/>
</dbReference>
<evidence type="ECO:0000313" key="3">
    <source>
        <dbReference type="EMBL" id="BDD86910.1"/>
    </source>
</evidence>
<evidence type="ECO:0000256" key="1">
    <source>
        <dbReference type="ARBA" id="ARBA00022723"/>
    </source>
</evidence>
<keyword evidence="4" id="KW-1185">Reference proteome</keyword>
<dbReference type="InterPro" id="IPR036163">
    <property type="entry name" value="HMA_dom_sf"/>
</dbReference>
<dbReference type="SUPFAM" id="SSF55008">
    <property type="entry name" value="HMA, heavy metal-associated domain"/>
    <property type="match status" value="1"/>
</dbReference>
<dbReference type="InterPro" id="IPR006121">
    <property type="entry name" value="HMA_dom"/>
</dbReference>
<evidence type="ECO:0000259" key="2">
    <source>
        <dbReference type="PROSITE" id="PS50846"/>
    </source>
</evidence>
<dbReference type="CDD" id="cd00371">
    <property type="entry name" value="HMA"/>
    <property type="match status" value="1"/>
</dbReference>
<dbReference type="Pfam" id="PF00403">
    <property type="entry name" value="HMA"/>
    <property type="match status" value="1"/>
</dbReference>
<dbReference type="InterPro" id="IPR017969">
    <property type="entry name" value="Heavy-metal-associated_CS"/>
</dbReference>
<name>A0ABN6M4T9_9BACT</name>
<sequence length="64" mass="6870">MPTIKIKGMSCQHCVASVTKALEQLPGVSHVNVNLDKSEATYSGDVDDSIIKQAIARIGFEVQP</sequence>
<gene>
    <name evidence="3" type="ORF">DPPLL_12750</name>
</gene>
<dbReference type="PRINTS" id="PR00944">
    <property type="entry name" value="CUEXPORT"/>
</dbReference>
<reference evidence="3 4" key="1">
    <citation type="submission" date="2022-01" db="EMBL/GenBank/DDBJ databases">
        <title>Desulfofustis limnae sp. nov., a novel mesophilic sulfate-reducing bacterium isolated from marsh soil.</title>
        <authorList>
            <person name="Watanabe M."/>
            <person name="Takahashi A."/>
            <person name="Kojima H."/>
            <person name="Fukui M."/>
        </authorList>
    </citation>
    <scope>NUCLEOTIDE SEQUENCE [LARGE SCALE GENOMIC DNA]</scope>
    <source>
        <strain evidence="3 4">PPLL</strain>
    </source>
</reference>
<organism evidence="3 4">
    <name type="scientific">Desulfofustis limnaeus</name>
    <dbReference type="NCBI Taxonomy" id="2740163"/>
    <lineage>
        <taxon>Bacteria</taxon>
        <taxon>Pseudomonadati</taxon>
        <taxon>Thermodesulfobacteriota</taxon>
        <taxon>Desulfobulbia</taxon>
        <taxon>Desulfobulbales</taxon>
        <taxon>Desulfocapsaceae</taxon>
        <taxon>Desulfofustis</taxon>
    </lineage>
</organism>
<dbReference type="PROSITE" id="PS50846">
    <property type="entry name" value="HMA_2"/>
    <property type="match status" value="1"/>
</dbReference>
<feature type="domain" description="HMA" evidence="2">
    <location>
        <begin position="1"/>
        <end position="63"/>
    </location>
</feature>
<dbReference type="PROSITE" id="PS01047">
    <property type="entry name" value="HMA_1"/>
    <property type="match status" value="1"/>
</dbReference>
<dbReference type="EMBL" id="AP025516">
    <property type="protein sequence ID" value="BDD86910.1"/>
    <property type="molecule type" value="Genomic_DNA"/>
</dbReference>